<sequence length="208" mass="24318">MTRITRTPSLRMNRVLQHRLQNAVSPNSVAKIDPVAPTARTTEVVSNESANYLYDFERNSWVSRFRQVLRTFYQKERQLWLELRAKKRGILQFERFVDAWNETATQIIKLEKLGLSSQSDLRVYLDEQSETLNQVGVTVEELSLVLHKQTLIKAVNLDKNVLSDLQTIKYSLYENYHHLFSITVAEQDHSPYERQPVDLKGLLFEQHG</sequence>
<evidence type="ECO:0000313" key="2">
    <source>
        <dbReference type="Proteomes" id="UP001225034"/>
    </source>
</evidence>
<proteinExistence type="predicted"/>
<comment type="caution">
    <text evidence="1">The sequence shown here is derived from an EMBL/GenBank/DDBJ whole genome shotgun (WGS) entry which is preliminary data.</text>
</comment>
<dbReference type="EMBL" id="JAUSUA010000004">
    <property type="protein sequence ID" value="MDQ0207912.1"/>
    <property type="molecule type" value="Genomic_DNA"/>
</dbReference>
<name>A0ABT9YL31_9BACI</name>
<keyword evidence="2" id="KW-1185">Reference proteome</keyword>
<reference evidence="1 2" key="1">
    <citation type="submission" date="2023-07" db="EMBL/GenBank/DDBJ databases">
        <title>Genomic Encyclopedia of Type Strains, Phase IV (KMG-IV): sequencing the most valuable type-strain genomes for metagenomic binning, comparative biology and taxonomic classification.</title>
        <authorList>
            <person name="Goeker M."/>
        </authorList>
    </citation>
    <scope>NUCLEOTIDE SEQUENCE [LARGE SCALE GENOMIC DNA]</scope>
    <source>
        <strain evidence="1 2">DSM 19154</strain>
    </source>
</reference>
<dbReference type="Proteomes" id="UP001225034">
    <property type="component" value="Unassembled WGS sequence"/>
</dbReference>
<evidence type="ECO:0000313" key="1">
    <source>
        <dbReference type="EMBL" id="MDQ0207912.1"/>
    </source>
</evidence>
<organism evidence="1 2">
    <name type="scientific">Alkalicoccobacillus murimartini</name>
    <dbReference type="NCBI Taxonomy" id="171685"/>
    <lineage>
        <taxon>Bacteria</taxon>
        <taxon>Bacillati</taxon>
        <taxon>Bacillota</taxon>
        <taxon>Bacilli</taxon>
        <taxon>Bacillales</taxon>
        <taxon>Bacillaceae</taxon>
        <taxon>Alkalicoccobacillus</taxon>
    </lineage>
</organism>
<accession>A0ABT9YL31</accession>
<dbReference type="RefSeq" id="WP_306983578.1">
    <property type="nucleotide sequence ID" value="NZ_JAUSUA010000004.1"/>
</dbReference>
<gene>
    <name evidence="1" type="ORF">J2S05_002721</name>
</gene>
<protein>
    <submittedName>
        <fullName evidence="1">Uncharacterized protein</fullName>
    </submittedName>
</protein>